<dbReference type="AlphaFoldDB" id="A0A833J6M3"/>
<organism evidence="1 2">
    <name type="scientific">Methylorubrum populi</name>
    <dbReference type="NCBI Taxonomy" id="223967"/>
    <lineage>
        <taxon>Bacteria</taxon>
        <taxon>Pseudomonadati</taxon>
        <taxon>Pseudomonadota</taxon>
        <taxon>Alphaproteobacteria</taxon>
        <taxon>Hyphomicrobiales</taxon>
        <taxon>Methylobacteriaceae</taxon>
        <taxon>Methylorubrum</taxon>
    </lineage>
</organism>
<dbReference type="EMBL" id="WEKV01000009">
    <property type="protein sequence ID" value="KAB7785570.1"/>
    <property type="molecule type" value="Genomic_DNA"/>
</dbReference>
<proteinExistence type="predicted"/>
<reference evidence="1 2" key="1">
    <citation type="submission" date="2019-10" db="EMBL/GenBank/DDBJ databases">
        <title>Draft Genome Sequence of the Caffeine Degrading Methylotroph Methylorubrum populi PINKEL.</title>
        <authorList>
            <person name="Dawson S.C."/>
            <person name="Zhang X."/>
            <person name="Wright M.E."/>
            <person name="Sharma G."/>
            <person name="Langner J.T."/>
            <person name="Ditty J.L."/>
            <person name="Subuyuj G.A."/>
        </authorList>
    </citation>
    <scope>NUCLEOTIDE SEQUENCE [LARGE SCALE GENOMIC DNA]</scope>
    <source>
        <strain evidence="1 2">Pinkel</strain>
    </source>
</reference>
<gene>
    <name evidence="1" type="ORF">F8B43_2071</name>
</gene>
<evidence type="ECO:0000313" key="2">
    <source>
        <dbReference type="Proteomes" id="UP000469949"/>
    </source>
</evidence>
<dbReference type="Proteomes" id="UP000469949">
    <property type="component" value="Unassembled WGS sequence"/>
</dbReference>
<evidence type="ECO:0000313" key="1">
    <source>
        <dbReference type="EMBL" id="KAB7785570.1"/>
    </source>
</evidence>
<comment type="caution">
    <text evidence="1">The sequence shown here is derived from an EMBL/GenBank/DDBJ whole genome shotgun (WGS) entry which is preliminary data.</text>
</comment>
<accession>A0A833J6M3</accession>
<protein>
    <submittedName>
        <fullName evidence="1">Uncharacterized protein</fullName>
    </submittedName>
</protein>
<name>A0A833J6M3_9HYPH</name>
<sequence>MMLAKRALRQCRRFGRHLSAPRPRQTGTVVGLAARVVARIAGW</sequence>